<dbReference type="Gene3D" id="3.40.50.1820">
    <property type="entry name" value="alpha/beta hydrolase"/>
    <property type="match status" value="1"/>
</dbReference>
<dbReference type="InterPro" id="IPR029058">
    <property type="entry name" value="AB_hydrolase_fold"/>
</dbReference>
<evidence type="ECO:0000256" key="4">
    <source>
        <dbReference type="ARBA" id="ARBA00022801"/>
    </source>
</evidence>
<dbReference type="PANTHER" id="PTHR11802">
    <property type="entry name" value="SERINE PROTEASE FAMILY S10 SERINE CARBOXYPEPTIDASE"/>
    <property type="match status" value="1"/>
</dbReference>
<reference evidence="8" key="2">
    <citation type="submission" date="2015-01" db="EMBL/GenBank/DDBJ databases">
        <title>Evolutionary Origins and Diversification of the Mycorrhizal Mutualists.</title>
        <authorList>
            <consortium name="DOE Joint Genome Institute"/>
            <consortium name="Mycorrhizal Genomics Consortium"/>
            <person name="Kohler A."/>
            <person name="Kuo A."/>
            <person name="Nagy L.G."/>
            <person name="Floudas D."/>
            <person name="Copeland A."/>
            <person name="Barry K.W."/>
            <person name="Cichocki N."/>
            <person name="Veneault-Fourrey C."/>
            <person name="LaButti K."/>
            <person name="Lindquist E.A."/>
            <person name="Lipzen A."/>
            <person name="Lundell T."/>
            <person name="Morin E."/>
            <person name="Murat C."/>
            <person name="Riley R."/>
            <person name="Ohm R."/>
            <person name="Sun H."/>
            <person name="Tunlid A."/>
            <person name="Henrissat B."/>
            <person name="Grigoriev I.V."/>
            <person name="Hibbett D.S."/>
            <person name="Martin F."/>
        </authorList>
    </citation>
    <scope>NUCLEOTIDE SEQUENCE [LARGE SCALE GENOMIC DNA]</scope>
    <source>
        <strain evidence="8">Foug A</strain>
    </source>
</reference>
<dbReference type="EC" id="3.4.16.-" evidence="6"/>
<name>A0A0C3DEM0_9AGAM</name>
<accession>A0A0C3DEM0</accession>
<dbReference type="GO" id="GO:0000324">
    <property type="term" value="C:fungal-type vacuole"/>
    <property type="evidence" value="ECO:0007669"/>
    <property type="project" value="TreeGrafter"/>
</dbReference>
<organism evidence="7 8">
    <name type="scientific">Scleroderma citrinum Foug A</name>
    <dbReference type="NCBI Taxonomy" id="1036808"/>
    <lineage>
        <taxon>Eukaryota</taxon>
        <taxon>Fungi</taxon>
        <taxon>Dikarya</taxon>
        <taxon>Basidiomycota</taxon>
        <taxon>Agaricomycotina</taxon>
        <taxon>Agaricomycetes</taxon>
        <taxon>Agaricomycetidae</taxon>
        <taxon>Boletales</taxon>
        <taxon>Sclerodermatineae</taxon>
        <taxon>Sclerodermataceae</taxon>
        <taxon>Scleroderma</taxon>
    </lineage>
</organism>
<feature type="chain" id="PRO_5006514404" description="Carboxypeptidase" evidence="6">
    <location>
        <begin position="19"/>
        <end position="499"/>
    </location>
</feature>
<evidence type="ECO:0000313" key="7">
    <source>
        <dbReference type="EMBL" id="KIM59120.1"/>
    </source>
</evidence>
<protein>
    <recommendedName>
        <fullName evidence="6">Carboxypeptidase</fullName>
        <ecNumber evidence="6">3.4.16.-</ecNumber>
    </recommendedName>
</protein>
<dbReference type="AlphaFoldDB" id="A0A0C3DEM0"/>
<keyword evidence="6" id="KW-0732">Signal</keyword>
<dbReference type="GO" id="GO:0006508">
    <property type="term" value="P:proteolysis"/>
    <property type="evidence" value="ECO:0007669"/>
    <property type="project" value="UniProtKB-KW"/>
</dbReference>
<keyword evidence="5" id="KW-0325">Glycoprotein</keyword>
<dbReference type="PRINTS" id="PR00724">
    <property type="entry name" value="CRBOXYPTASEC"/>
</dbReference>
<dbReference type="STRING" id="1036808.A0A0C3DEM0"/>
<evidence type="ECO:0000256" key="1">
    <source>
        <dbReference type="ARBA" id="ARBA00009431"/>
    </source>
</evidence>
<sequence length="499" mass="55531">MQTHALVTSLVYISIAFASFLPGSQVVLNDPPPGSPAPESTLKQASEIIHTSQSFIQHDGIFYELVRHPHFADHQLRITEPSLCDPSVKQYSGYLDITDDKHLFFWFFESRNSPKDAPLILWLNGGPGCTSSGGLLFELGPCSIADGGHNVTFNPYSWNTHANIIFLDQPVNVGFSYAKDGNSVYTSQRVARDVYSFLELFLNRFPEYSKQPFHLATESYGGTYAPHIASVIYKENQKATLMSSSLIRINLASLMVGNGITDAYIQVPSMADYFCEGPYPMFDNPDGPECTALRAKIPKCKSLIHILTASVMNPYDARRHCDRKKNGPRCYEEIGWIEKYMNKPKVKAAIGVSSQRQFSLCNDDVEKGFFLRGDSIQDTPALLPELVNNGIRLLIYAGVADMVCDYMGNERWLEVLPTKFLDEFLDTQTDVWITTQSKKPAGTVRTAGGDGTRAGNITFVTVHEAGHMVPHDQPEAALDLMTRWIFDLPLVTDGSPGYL</sequence>
<comment type="similarity">
    <text evidence="1 6">Belongs to the peptidase S10 family.</text>
</comment>
<dbReference type="InterPro" id="IPR001563">
    <property type="entry name" value="Peptidase_S10"/>
</dbReference>
<dbReference type="HOGENOM" id="CLU_008523_10_4_1"/>
<gene>
    <name evidence="7" type="ORF">SCLCIDRAFT_1218124</name>
</gene>
<dbReference type="InParanoid" id="A0A0C3DEM0"/>
<dbReference type="PANTHER" id="PTHR11802:SF452">
    <property type="entry name" value="CARBOXYPEPTIDASE"/>
    <property type="match status" value="1"/>
</dbReference>
<dbReference type="Pfam" id="PF00450">
    <property type="entry name" value="Peptidase_S10"/>
    <property type="match status" value="1"/>
</dbReference>
<keyword evidence="2 6" id="KW-0121">Carboxypeptidase</keyword>
<keyword evidence="3 6" id="KW-0645">Protease</keyword>
<dbReference type="InterPro" id="IPR018202">
    <property type="entry name" value="Ser_caboxypep_ser_AS"/>
</dbReference>
<proteinExistence type="inferred from homology"/>
<dbReference type="Proteomes" id="UP000053989">
    <property type="component" value="Unassembled WGS sequence"/>
</dbReference>
<feature type="signal peptide" evidence="6">
    <location>
        <begin position="1"/>
        <end position="18"/>
    </location>
</feature>
<evidence type="ECO:0000256" key="3">
    <source>
        <dbReference type="ARBA" id="ARBA00022670"/>
    </source>
</evidence>
<evidence type="ECO:0000256" key="2">
    <source>
        <dbReference type="ARBA" id="ARBA00022645"/>
    </source>
</evidence>
<dbReference type="PROSITE" id="PS00131">
    <property type="entry name" value="CARBOXYPEPT_SER_SER"/>
    <property type="match status" value="1"/>
</dbReference>
<dbReference type="EMBL" id="KN822077">
    <property type="protein sequence ID" value="KIM59120.1"/>
    <property type="molecule type" value="Genomic_DNA"/>
</dbReference>
<keyword evidence="4 6" id="KW-0378">Hydrolase</keyword>
<dbReference type="SUPFAM" id="SSF53474">
    <property type="entry name" value="alpha/beta-Hydrolases"/>
    <property type="match status" value="1"/>
</dbReference>
<reference evidence="7 8" key="1">
    <citation type="submission" date="2014-04" db="EMBL/GenBank/DDBJ databases">
        <authorList>
            <consortium name="DOE Joint Genome Institute"/>
            <person name="Kuo A."/>
            <person name="Kohler A."/>
            <person name="Nagy L.G."/>
            <person name="Floudas D."/>
            <person name="Copeland A."/>
            <person name="Barry K.W."/>
            <person name="Cichocki N."/>
            <person name="Veneault-Fourrey C."/>
            <person name="LaButti K."/>
            <person name="Lindquist E.A."/>
            <person name="Lipzen A."/>
            <person name="Lundell T."/>
            <person name="Morin E."/>
            <person name="Murat C."/>
            <person name="Sun H."/>
            <person name="Tunlid A."/>
            <person name="Henrissat B."/>
            <person name="Grigoriev I.V."/>
            <person name="Hibbett D.S."/>
            <person name="Martin F."/>
            <person name="Nordberg H.P."/>
            <person name="Cantor M.N."/>
            <person name="Hua S.X."/>
        </authorList>
    </citation>
    <scope>NUCLEOTIDE SEQUENCE [LARGE SCALE GENOMIC DNA]</scope>
    <source>
        <strain evidence="7 8">Foug A</strain>
    </source>
</reference>
<evidence type="ECO:0000256" key="6">
    <source>
        <dbReference type="RuleBase" id="RU361156"/>
    </source>
</evidence>
<dbReference type="GO" id="GO:0004185">
    <property type="term" value="F:serine-type carboxypeptidase activity"/>
    <property type="evidence" value="ECO:0007669"/>
    <property type="project" value="UniProtKB-UniRule"/>
</dbReference>
<keyword evidence="8" id="KW-1185">Reference proteome</keyword>
<evidence type="ECO:0000313" key="8">
    <source>
        <dbReference type="Proteomes" id="UP000053989"/>
    </source>
</evidence>
<evidence type="ECO:0000256" key="5">
    <source>
        <dbReference type="ARBA" id="ARBA00023180"/>
    </source>
</evidence>
<dbReference type="OrthoDB" id="443318at2759"/>